<proteinExistence type="predicted"/>
<evidence type="ECO:0000313" key="2">
    <source>
        <dbReference type="EMBL" id="SHN80487.1"/>
    </source>
</evidence>
<organism evidence="2 3">
    <name type="scientific">Bradyrhizobium erythrophlei</name>
    <dbReference type="NCBI Taxonomy" id="1437360"/>
    <lineage>
        <taxon>Bacteria</taxon>
        <taxon>Pseudomonadati</taxon>
        <taxon>Pseudomonadota</taxon>
        <taxon>Alphaproteobacteria</taxon>
        <taxon>Hyphomicrobiales</taxon>
        <taxon>Nitrobacteraceae</taxon>
        <taxon>Bradyrhizobium</taxon>
    </lineage>
</organism>
<keyword evidence="3" id="KW-1185">Reference proteome</keyword>
<dbReference type="Pfam" id="PF02627">
    <property type="entry name" value="CMD"/>
    <property type="match status" value="1"/>
</dbReference>
<dbReference type="SUPFAM" id="SSF69118">
    <property type="entry name" value="AhpD-like"/>
    <property type="match status" value="1"/>
</dbReference>
<dbReference type="InterPro" id="IPR004675">
    <property type="entry name" value="AhpD_core"/>
</dbReference>
<sequence length="152" mass="16515">MSDRLNYNTLAPAAMKALGGVHVYLHSQADLPKNLIDLAYLRTSQINGCAYCIDMHSQDLIAQGVPVNKLLLVSAWHEAGDIFDMRERGVLAWTETVTDVARTGVPDDAYAAALAVFSEKELADLTVAVGVMGAYNRLAISFHQRPAARKGE</sequence>
<keyword evidence="2" id="KW-0560">Oxidoreductase</keyword>
<keyword evidence="2" id="KW-0575">Peroxidase</keyword>
<reference evidence="3" key="1">
    <citation type="submission" date="2016-11" db="EMBL/GenBank/DDBJ databases">
        <authorList>
            <person name="Varghese N."/>
            <person name="Submissions S."/>
        </authorList>
    </citation>
    <scope>NUCLEOTIDE SEQUENCE [LARGE SCALE GENOMIC DNA]</scope>
    <source>
        <strain evidence="3">GAS401</strain>
    </source>
</reference>
<dbReference type="NCBIfam" id="TIGR00778">
    <property type="entry name" value="ahpD_dom"/>
    <property type="match status" value="1"/>
</dbReference>
<dbReference type="PANTHER" id="PTHR34846">
    <property type="entry name" value="4-CARBOXYMUCONOLACTONE DECARBOXYLASE FAMILY PROTEIN (AFU_ORTHOLOGUE AFUA_6G11590)"/>
    <property type="match status" value="1"/>
</dbReference>
<gene>
    <name evidence="2" type="ORF">SAMN05444170_4361</name>
</gene>
<dbReference type="GO" id="GO:0051920">
    <property type="term" value="F:peroxiredoxin activity"/>
    <property type="evidence" value="ECO:0007669"/>
    <property type="project" value="InterPro"/>
</dbReference>
<evidence type="ECO:0000313" key="3">
    <source>
        <dbReference type="Proteomes" id="UP000184096"/>
    </source>
</evidence>
<dbReference type="Proteomes" id="UP000184096">
    <property type="component" value="Chromosome I"/>
</dbReference>
<accession>A0A1M7UC80</accession>
<name>A0A1M7UC80_9BRAD</name>
<dbReference type="EMBL" id="LT670849">
    <property type="protein sequence ID" value="SHN80487.1"/>
    <property type="molecule type" value="Genomic_DNA"/>
</dbReference>
<protein>
    <submittedName>
        <fullName evidence="2">Alkylhydroperoxidase AhpD family core domain-containing protein</fullName>
    </submittedName>
</protein>
<dbReference type="InterPro" id="IPR029032">
    <property type="entry name" value="AhpD-like"/>
</dbReference>
<dbReference type="Gene3D" id="1.20.1290.10">
    <property type="entry name" value="AhpD-like"/>
    <property type="match status" value="1"/>
</dbReference>
<dbReference type="RefSeq" id="WP_072820937.1">
    <property type="nucleotide sequence ID" value="NZ_LT670849.1"/>
</dbReference>
<evidence type="ECO:0000259" key="1">
    <source>
        <dbReference type="Pfam" id="PF02627"/>
    </source>
</evidence>
<feature type="domain" description="Carboxymuconolactone decarboxylase-like" evidence="1">
    <location>
        <begin position="12"/>
        <end position="95"/>
    </location>
</feature>
<dbReference type="OrthoDB" id="9801997at2"/>
<dbReference type="PANTHER" id="PTHR34846:SF10">
    <property type="entry name" value="CYTOPLASMIC PROTEIN"/>
    <property type="match status" value="1"/>
</dbReference>
<dbReference type="AlphaFoldDB" id="A0A1M7UC80"/>
<dbReference type="InterPro" id="IPR003779">
    <property type="entry name" value="CMD-like"/>
</dbReference>